<organism evidence="2 3">
    <name type="scientific">Thermomonospora curvata (strain ATCC 19995 / DSM 43183 / JCM 3096 / KCTC 9072 / NBRC 15933 / NCIMB 10081 / Henssen B9)</name>
    <dbReference type="NCBI Taxonomy" id="471852"/>
    <lineage>
        <taxon>Bacteria</taxon>
        <taxon>Bacillati</taxon>
        <taxon>Actinomycetota</taxon>
        <taxon>Actinomycetes</taxon>
        <taxon>Streptosporangiales</taxon>
        <taxon>Thermomonosporaceae</taxon>
        <taxon>Thermomonospora</taxon>
    </lineage>
</organism>
<name>D1AF79_THECD</name>
<dbReference type="InterPro" id="IPR017523">
    <property type="entry name" value="Rv3268"/>
</dbReference>
<dbReference type="KEGG" id="tcu:Tcur_4095"/>
<feature type="domain" description="AMP-dependent synthetase/ligase" evidence="1">
    <location>
        <begin position="16"/>
        <end position="94"/>
    </location>
</feature>
<dbReference type="STRING" id="471852.Tcur_4095"/>
<dbReference type="EMBL" id="CP001738">
    <property type="protein sequence ID" value="ACY99623.1"/>
    <property type="molecule type" value="Genomic_DNA"/>
</dbReference>
<protein>
    <recommendedName>
        <fullName evidence="1">AMP-dependent synthetase/ligase domain-containing protein</fullName>
    </recommendedName>
</protein>
<dbReference type="InterPro" id="IPR000873">
    <property type="entry name" value="AMP-dep_synth/lig_dom"/>
</dbReference>
<dbReference type="Pfam" id="PF00501">
    <property type="entry name" value="AMP-binding"/>
    <property type="match status" value="1"/>
</dbReference>
<dbReference type="NCBIfam" id="TIGR03089">
    <property type="entry name" value="TIGR03089 family protein"/>
    <property type="match status" value="1"/>
</dbReference>
<sequence>MADYGPARLLERRLIDNPSRPLLTFYDDATGERVELSAKTLANWVAKTANLLVDGLGAQPGDRAALVLPPHWQSAVWLLACWSAGLVAEPVEPERLGELEPAGAGGAYFLVAAEEVLSVPGWYEEHAADAEEVIGLSLHALGRPLSECPAGVLDYAVEVRGYGDRFAPPVPVDAKAPALRVAEETSAANVTFATLSAGELVDRAADAAAAWDLDAGSRVLSDLPFTTLQGVLVGVLTPLAAGSSVIIQRNLDESALDRRISVEHVTAVAGVLGWDGPSGSVRRLVR</sequence>
<proteinExistence type="predicted"/>
<gene>
    <name evidence="2" type="ordered locus">Tcur_4095</name>
</gene>
<dbReference type="SUPFAM" id="SSF56801">
    <property type="entry name" value="Acetyl-CoA synthetase-like"/>
    <property type="match status" value="1"/>
</dbReference>
<dbReference type="eggNOG" id="COG0318">
    <property type="taxonomic scope" value="Bacteria"/>
</dbReference>
<keyword evidence="3" id="KW-1185">Reference proteome</keyword>
<dbReference type="Proteomes" id="UP000001918">
    <property type="component" value="Chromosome"/>
</dbReference>
<dbReference type="HOGENOM" id="CLU_076053_1_0_11"/>
<evidence type="ECO:0000259" key="1">
    <source>
        <dbReference type="Pfam" id="PF00501"/>
    </source>
</evidence>
<accession>D1AF79</accession>
<evidence type="ECO:0000313" key="2">
    <source>
        <dbReference type="EMBL" id="ACY99623.1"/>
    </source>
</evidence>
<dbReference type="RefSeq" id="WP_012854407.1">
    <property type="nucleotide sequence ID" value="NC_013510.1"/>
</dbReference>
<reference evidence="2 3" key="1">
    <citation type="journal article" date="2011" name="Stand. Genomic Sci.">
        <title>Complete genome sequence of Thermomonospora curvata type strain (B9).</title>
        <authorList>
            <person name="Chertkov O."/>
            <person name="Sikorski J."/>
            <person name="Nolan M."/>
            <person name="Lapidus A."/>
            <person name="Lucas S."/>
            <person name="Del Rio T.G."/>
            <person name="Tice H."/>
            <person name="Cheng J.F."/>
            <person name="Goodwin L."/>
            <person name="Pitluck S."/>
            <person name="Liolios K."/>
            <person name="Ivanova N."/>
            <person name="Mavromatis K."/>
            <person name="Mikhailova N."/>
            <person name="Ovchinnikova G."/>
            <person name="Pati A."/>
            <person name="Chen A."/>
            <person name="Palaniappan K."/>
            <person name="Djao O.D."/>
            <person name="Land M."/>
            <person name="Hauser L."/>
            <person name="Chang Y.J."/>
            <person name="Jeffries C.D."/>
            <person name="Brettin T."/>
            <person name="Han C."/>
            <person name="Detter J.C."/>
            <person name="Rohde M."/>
            <person name="Goker M."/>
            <person name="Woyke T."/>
            <person name="Bristow J."/>
            <person name="Eisen J.A."/>
            <person name="Markowitz V."/>
            <person name="Hugenholtz P."/>
            <person name="Klenk H.P."/>
            <person name="Kyrpides N.C."/>
        </authorList>
    </citation>
    <scope>NUCLEOTIDE SEQUENCE [LARGE SCALE GENOMIC DNA]</scope>
    <source>
        <strain evidence="3">ATCC 19995 / DSM 43183 / JCM 3096 / KCTC 9072 / NBRC 15933 / NCIMB 10081 / Henssen B9</strain>
    </source>
</reference>
<dbReference type="InterPro" id="IPR042099">
    <property type="entry name" value="ANL_N_sf"/>
</dbReference>
<evidence type="ECO:0000313" key="3">
    <source>
        <dbReference type="Proteomes" id="UP000001918"/>
    </source>
</evidence>
<dbReference type="AlphaFoldDB" id="D1AF79"/>
<dbReference type="Gene3D" id="3.40.50.12780">
    <property type="entry name" value="N-terminal domain of ligase-like"/>
    <property type="match status" value="1"/>
</dbReference>
<dbReference type="OrthoDB" id="3396763at2"/>